<reference evidence="1 2" key="1">
    <citation type="journal article" date="2023" name="Nucleic Acids Res.">
        <title>The hologenome of Daphnia magna reveals possible DNA methylation and microbiome-mediated evolution of the host genome.</title>
        <authorList>
            <person name="Chaturvedi A."/>
            <person name="Li X."/>
            <person name="Dhandapani V."/>
            <person name="Marshall H."/>
            <person name="Kissane S."/>
            <person name="Cuenca-Cambronero M."/>
            <person name="Asole G."/>
            <person name="Calvet F."/>
            <person name="Ruiz-Romero M."/>
            <person name="Marangio P."/>
            <person name="Guigo R."/>
            <person name="Rago D."/>
            <person name="Mirbahai L."/>
            <person name="Eastwood N."/>
            <person name="Colbourne J.K."/>
            <person name="Zhou J."/>
            <person name="Mallon E."/>
            <person name="Orsini L."/>
        </authorList>
    </citation>
    <scope>NUCLEOTIDE SEQUENCE [LARGE SCALE GENOMIC DNA]</scope>
    <source>
        <strain evidence="1">LRV0_1</strain>
    </source>
</reference>
<keyword evidence="2" id="KW-1185">Reference proteome</keyword>
<comment type="caution">
    <text evidence="1">The sequence shown here is derived from an EMBL/GenBank/DDBJ whole genome shotgun (WGS) entry which is preliminary data.</text>
</comment>
<proteinExistence type="predicted"/>
<sequence length="84" mass="9769">MPYLYLKRCATRTEDWVCPALMEEHIRTPNLQAALLPSDNIFTQDPNGNRSSRHIFIKIPRENTKSIENFSELIKQIVNAWLAV</sequence>
<dbReference type="Proteomes" id="UP001234178">
    <property type="component" value="Unassembled WGS sequence"/>
</dbReference>
<organism evidence="1 2">
    <name type="scientific">Daphnia magna</name>
    <dbReference type="NCBI Taxonomy" id="35525"/>
    <lineage>
        <taxon>Eukaryota</taxon>
        <taxon>Metazoa</taxon>
        <taxon>Ecdysozoa</taxon>
        <taxon>Arthropoda</taxon>
        <taxon>Crustacea</taxon>
        <taxon>Branchiopoda</taxon>
        <taxon>Diplostraca</taxon>
        <taxon>Cladocera</taxon>
        <taxon>Anomopoda</taxon>
        <taxon>Daphniidae</taxon>
        <taxon>Daphnia</taxon>
    </lineage>
</organism>
<protein>
    <submittedName>
        <fullName evidence="1">Uncharacterized protein</fullName>
    </submittedName>
</protein>
<evidence type="ECO:0000313" key="2">
    <source>
        <dbReference type="Proteomes" id="UP001234178"/>
    </source>
</evidence>
<gene>
    <name evidence="1" type="ORF">OUZ56_018605</name>
</gene>
<name>A0ABQ9Z9A3_9CRUS</name>
<evidence type="ECO:0000313" key="1">
    <source>
        <dbReference type="EMBL" id="KAK4009493.1"/>
    </source>
</evidence>
<dbReference type="EMBL" id="JAOYFB010000003">
    <property type="protein sequence ID" value="KAK4009493.1"/>
    <property type="molecule type" value="Genomic_DNA"/>
</dbReference>
<accession>A0ABQ9Z9A3</accession>